<dbReference type="Pfam" id="PF00550">
    <property type="entry name" value="PP-binding"/>
    <property type="match status" value="4"/>
</dbReference>
<dbReference type="NCBIfam" id="NF003417">
    <property type="entry name" value="PRK04813.1"/>
    <property type="match status" value="4"/>
</dbReference>
<dbReference type="InterPro" id="IPR020845">
    <property type="entry name" value="AMP-binding_CS"/>
</dbReference>
<dbReference type="SUPFAM" id="SSF47336">
    <property type="entry name" value="ACP-like"/>
    <property type="match status" value="4"/>
</dbReference>
<name>A0A848GRS0_9BACT</name>
<dbReference type="SUPFAM" id="SSF52151">
    <property type="entry name" value="FabD/lysophospholipase-like"/>
    <property type="match status" value="1"/>
</dbReference>
<dbReference type="Gene3D" id="3.30.559.30">
    <property type="entry name" value="Nonribosomal peptide synthetase, condensation domain"/>
    <property type="match status" value="2"/>
</dbReference>
<dbReference type="Gene3D" id="1.10.1200.10">
    <property type="entry name" value="ACP-like"/>
    <property type="match status" value="4"/>
</dbReference>
<evidence type="ECO:0000256" key="11">
    <source>
        <dbReference type="ARBA" id="ARBA00029443"/>
    </source>
</evidence>
<dbReference type="SUPFAM" id="SSF53335">
    <property type="entry name" value="S-adenosyl-L-methionine-dependent methyltransferases"/>
    <property type="match status" value="1"/>
</dbReference>
<keyword evidence="4" id="KW-0596">Phosphopantetheine</keyword>
<keyword evidence="7" id="KW-0808">Transferase</keyword>
<dbReference type="SUPFAM" id="SSF53383">
    <property type="entry name" value="PLP-dependent transferases"/>
    <property type="match status" value="1"/>
</dbReference>
<comment type="subcellular location">
    <subcellularLocation>
        <location evidence="2">Cytoplasm</location>
    </subcellularLocation>
</comment>
<evidence type="ECO:0000256" key="7">
    <source>
        <dbReference type="ARBA" id="ARBA00022679"/>
    </source>
</evidence>
<dbReference type="EMBL" id="JABBGC010000002">
    <property type="protein sequence ID" value="NML40059.1"/>
    <property type="molecule type" value="Genomic_DNA"/>
</dbReference>
<dbReference type="PROSITE" id="PS52004">
    <property type="entry name" value="KS3_2"/>
    <property type="match status" value="1"/>
</dbReference>
<comment type="caution">
    <text evidence="15">The sequence shown here is derived from an EMBL/GenBank/DDBJ whole genome shotgun (WGS) entry which is preliminary data.</text>
</comment>
<dbReference type="Gene3D" id="3.40.47.10">
    <property type="match status" value="1"/>
</dbReference>
<dbReference type="Pfam" id="PF00109">
    <property type="entry name" value="ketoacyl-synt"/>
    <property type="match status" value="1"/>
</dbReference>
<dbReference type="Gene3D" id="3.40.366.10">
    <property type="entry name" value="Malonyl-Coenzyme A Acyl Carrier Protein, domain 2"/>
    <property type="match status" value="1"/>
</dbReference>
<dbReference type="CDD" id="cd00833">
    <property type="entry name" value="PKS"/>
    <property type="match status" value="1"/>
</dbReference>
<dbReference type="FunFam" id="2.30.38.10:FF:000001">
    <property type="entry name" value="Non-ribosomal peptide synthetase PvdI"/>
    <property type="match status" value="1"/>
</dbReference>
<comment type="similarity">
    <text evidence="3">Belongs to the ATP-dependent AMP-binding enzyme family.</text>
</comment>
<dbReference type="InterPro" id="IPR018201">
    <property type="entry name" value="Ketoacyl_synth_AS"/>
</dbReference>
<dbReference type="Gene3D" id="3.40.50.12780">
    <property type="entry name" value="N-terminal domain of ligase-like"/>
    <property type="match status" value="1"/>
</dbReference>
<dbReference type="InterPro" id="IPR020806">
    <property type="entry name" value="PKS_PP-bd"/>
</dbReference>
<accession>A0A848GRS0</accession>
<keyword evidence="6" id="KW-0597">Phosphoprotein</keyword>
<evidence type="ECO:0000256" key="9">
    <source>
        <dbReference type="ARBA" id="ARBA00022898"/>
    </source>
</evidence>
<dbReference type="Pfam" id="PF00698">
    <property type="entry name" value="Acyl_transf_1"/>
    <property type="match status" value="1"/>
</dbReference>
<dbReference type="GO" id="GO:0009403">
    <property type="term" value="P:toxin biosynthetic process"/>
    <property type="evidence" value="ECO:0007669"/>
    <property type="project" value="UniProtKB-ARBA"/>
</dbReference>
<dbReference type="NCBIfam" id="TIGR01733">
    <property type="entry name" value="AA-adenyl-dom"/>
    <property type="match status" value="2"/>
</dbReference>
<dbReference type="Pfam" id="PF08242">
    <property type="entry name" value="Methyltransf_12"/>
    <property type="match status" value="1"/>
</dbReference>
<dbReference type="SUPFAM" id="SSF56801">
    <property type="entry name" value="Acetyl-CoA synthetase-like"/>
    <property type="match status" value="3"/>
</dbReference>
<dbReference type="InterPro" id="IPR006162">
    <property type="entry name" value="Ppantetheine_attach_site"/>
</dbReference>
<evidence type="ECO:0000256" key="1">
    <source>
        <dbReference type="ARBA" id="ARBA00001957"/>
    </source>
</evidence>
<evidence type="ECO:0000313" key="15">
    <source>
        <dbReference type="EMBL" id="NML40059.1"/>
    </source>
</evidence>
<dbReference type="InterPro" id="IPR010071">
    <property type="entry name" value="AA_adenyl_dom"/>
</dbReference>
<protein>
    <submittedName>
        <fullName evidence="15">Amino acid adenylation domain-containing protein</fullName>
    </submittedName>
</protein>
<keyword evidence="9" id="KW-0663">Pyridoxal phosphate</keyword>
<dbReference type="CDD" id="cd12117">
    <property type="entry name" value="A_NRPS_Srf_like"/>
    <property type="match status" value="1"/>
</dbReference>
<comment type="function">
    <text evidence="12">Involved in production of the polyketide antibiotic thailandamide.</text>
</comment>
<dbReference type="InterPro" id="IPR005814">
    <property type="entry name" value="Aminotrans_3"/>
</dbReference>
<dbReference type="InterPro" id="IPR036736">
    <property type="entry name" value="ACP-like_sf"/>
</dbReference>
<dbReference type="SMART" id="SM00827">
    <property type="entry name" value="PKS_AT"/>
    <property type="match status" value="1"/>
</dbReference>
<dbReference type="FunFam" id="3.30.300.30:FF:000010">
    <property type="entry name" value="Enterobactin synthetase component F"/>
    <property type="match status" value="1"/>
</dbReference>
<dbReference type="InterPro" id="IPR000873">
    <property type="entry name" value="AMP-dep_synth/lig_dom"/>
</dbReference>
<evidence type="ECO:0000259" key="13">
    <source>
        <dbReference type="PROSITE" id="PS50075"/>
    </source>
</evidence>
<evidence type="ECO:0000256" key="4">
    <source>
        <dbReference type="ARBA" id="ARBA00022450"/>
    </source>
</evidence>
<dbReference type="Gene3D" id="3.30.70.3290">
    <property type="match status" value="1"/>
</dbReference>
<dbReference type="InterPro" id="IPR014030">
    <property type="entry name" value="Ketoacyl_synth_N"/>
</dbReference>
<dbReference type="PROSITE" id="PS00012">
    <property type="entry name" value="PHOSPHOPANTETHEINE"/>
    <property type="match status" value="2"/>
</dbReference>
<dbReference type="FunFam" id="3.40.47.10:FF:000019">
    <property type="entry name" value="Polyketide synthase type I"/>
    <property type="match status" value="1"/>
</dbReference>
<dbReference type="InterPro" id="IPR042099">
    <property type="entry name" value="ANL_N_sf"/>
</dbReference>
<feature type="domain" description="Carrier" evidence="13">
    <location>
        <begin position="3673"/>
        <end position="3748"/>
    </location>
</feature>
<dbReference type="CDD" id="cd05930">
    <property type="entry name" value="A_NRPS"/>
    <property type="match status" value="1"/>
</dbReference>
<dbReference type="PROSITE" id="PS00606">
    <property type="entry name" value="KS3_1"/>
    <property type="match status" value="1"/>
</dbReference>
<dbReference type="RefSeq" id="WP_169227099.1">
    <property type="nucleotide sequence ID" value="NZ_JABBGC010000002.1"/>
</dbReference>
<dbReference type="InterPro" id="IPR016039">
    <property type="entry name" value="Thiolase-like"/>
</dbReference>
<dbReference type="CDD" id="cd02440">
    <property type="entry name" value="AdoMet_MTases"/>
    <property type="match status" value="1"/>
</dbReference>
<dbReference type="Gene3D" id="3.40.50.980">
    <property type="match status" value="4"/>
</dbReference>
<dbReference type="GO" id="GO:0004315">
    <property type="term" value="F:3-oxoacyl-[acyl-carrier-protein] synthase activity"/>
    <property type="evidence" value="ECO:0007669"/>
    <property type="project" value="InterPro"/>
</dbReference>
<dbReference type="InterPro" id="IPR014043">
    <property type="entry name" value="Acyl_transferase_dom"/>
</dbReference>
<dbReference type="SUPFAM" id="SSF55048">
    <property type="entry name" value="Probable ACP-binding domain of malonyl-CoA ACP transacylase"/>
    <property type="match status" value="1"/>
</dbReference>
<dbReference type="SMART" id="SM00823">
    <property type="entry name" value="PKS_PP"/>
    <property type="match status" value="4"/>
</dbReference>
<dbReference type="InterPro" id="IPR001242">
    <property type="entry name" value="Condensation_dom"/>
</dbReference>
<evidence type="ECO:0000256" key="10">
    <source>
        <dbReference type="ARBA" id="ARBA00023054"/>
    </source>
</evidence>
<evidence type="ECO:0000256" key="12">
    <source>
        <dbReference type="ARBA" id="ARBA00054155"/>
    </source>
</evidence>
<dbReference type="Gene3D" id="3.30.559.10">
    <property type="entry name" value="Chloramphenicol acetyltransferase-like domain"/>
    <property type="match status" value="2"/>
</dbReference>
<feature type="domain" description="Ketosynthase family 3 (KS3)" evidence="14">
    <location>
        <begin position="687"/>
        <end position="1115"/>
    </location>
</feature>
<keyword evidence="16" id="KW-1185">Reference proteome</keyword>
<dbReference type="PROSITE" id="PS00455">
    <property type="entry name" value="AMP_BINDING"/>
    <property type="match status" value="3"/>
</dbReference>
<keyword evidence="10" id="KW-0175">Coiled coil</keyword>
<dbReference type="InterPro" id="IPR015424">
    <property type="entry name" value="PyrdxlP-dep_Trfase"/>
</dbReference>
<dbReference type="InterPro" id="IPR045851">
    <property type="entry name" value="AMP-bd_C_sf"/>
</dbReference>
<evidence type="ECO:0000256" key="3">
    <source>
        <dbReference type="ARBA" id="ARBA00006432"/>
    </source>
</evidence>
<dbReference type="InterPro" id="IPR013217">
    <property type="entry name" value="Methyltransf_12"/>
</dbReference>
<dbReference type="InterPro" id="IPR014031">
    <property type="entry name" value="Ketoacyl_synth_C"/>
</dbReference>
<dbReference type="CDD" id="cd19531">
    <property type="entry name" value="LCL_NRPS-like"/>
    <property type="match status" value="2"/>
</dbReference>
<dbReference type="PANTHER" id="PTHR45527">
    <property type="entry name" value="NONRIBOSOMAL PEPTIDE SYNTHETASE"/>
    <property type="match status" value="1"/>
</dbReference>
<organism evidence="15 16">
    <name type="scientific">Chitinophaga fulva</name>
    <dbReference type="NCBI Taxonomy" id="2728842"/>
    <lineage>
        <taxon>Bacteria</taxon>
        <taxon>Pseudomonadati</taxon>
        <taxon>Bacteroidota</taxon>
        <taxon>Chitinophagia</taxon>
        <taxon>Chitinophagales</taxon>
        <taxon>Chitinophagaceae</taxon>
        <taxon>Chitinophaga</taxon>
    </lineage>
</organism>
<evidence type="ECO:0000256" key="6">
    <source>
        <dbReference type="ARBA" id="ARBA00022553"/>
    </source>
</evidence>
<dbReference type="SUPFAM" id="SSF52777">
    <property type="entry name" value="CoA-dependent acyltransferases"/>
    <property type="match status" value="4"/>
</dbReference>
<dbReference type="GO" id="GO:0030170">
    <property type="term" value="F:pyridoxal phosphate binding"/>
    <property type="evidence" value="ECO:0007669"/>
    <property type="project" value="InterPro"/>
</dbReference>
<feature type="domain" description="Carrier" evidence="13">
    <location>
        <begin position="592"/>
        <end position="670"/>
    </location>
</feature>
<dbReference type="Pfam" id="PF02801">
    <property type="entry name" value="Ketoacyl-synt_C"/>
    <property type="match status" value="1"/>
</dbReference>
<dbReference type="CDD" id="cd00610">
    <property type="entry name" value="OAT_like"/>
    <property type="match status" value="1"/>
</dbReference>
<dbReference type="InterPro" id="IPR023213">
    <property type="entry name" value="CAT-like_dom_sf"/>
</dbReference>
<dbReference type="Proteomes" id="UP000583266">
    <property type="component" value="Unassembled WGS sequence"/>
</dbReference>
<gene>
    <name evidence="15" type="ORF">HHL17_22860</name>
</gene>
<dbReference type="InterPro" id="IPR015422">
    <property type="entry name" value="PyrdxlP-dep_Trfase_small"/>
</dbReference>
<dbReference type="InterPro" id="IPR016036">
    <property type="entry name" value="Malonyl_transacylase_ACP-bd"/>
</dbReference>
<dbReference type="InterPro" id="IPR029063">
    <property type="entry name" value="SAM-dependent_MTases_sf"/>
</dbReference>
<dbReference type="InterPro" id="IPR032821">
    <property type="entry name" value="PKS_assoc"/>
</dbReference>
<comment type="cofactor">
    <cofactor evidence="1">
        <name>pantetheine 4'-phosphate</name>
        <dbReference type="ChEBI" id="CHEBI:47942"/>
    </cofactor>
</comment>
<dbReference type="Gene3D" id="2.30.38.10">
    <property type="entry name" value="Luciferase, Domain 3"/>
    <property type="match status" value="2"/>
</dbReference>
<dbReference type="Pfam" id="PF00668">
    <property type="entry name" value="Condensation"/>
    <property type="match status" value="2"/>
</dbReference>
<evidence type="ECO:0000256" key="2">
    <source>
        <dbReference type="ARBA" id="ARBA00004496"/>
    </source>
</evidence>
<evidence type="ECO:0000256" key="8">
    <source>
        <dbReference type="ARBA" id="ARBA00022737"/>
    </source>
</evidence>
<dbReference type="InterPro" id="IPR015421">
    <property type="entry name" value="PyrdxlP-dep_Trfase_major"/>
</dbReference>
<dbReference type="Pfam" id="PF13193">
    <property type="entry name" value="AMP-binding_C"/>
    <property type="match status" value="1"/>
</dbReference>
<dbReference type="FunFam" id="3.40.50.12780:FF:000012">
    <property type="entry name" value="Non-ribosomal peptide synthetase"/>
    <property type="match status" value="2"/>
</dbReference>
<dbReference type="GO" id="GO:0006633">
    <property type="term" value="P:fatty acid biosynthetic process"/>
    <property type="evidence" value="ECO:0007669"/>
    <property type="project" value="InterPro"/>
</dbReference>
<dbReference type="SMART" id="SM00825">
    <property type="entry name" value="PKS_KS"/>
    <property type="match status" value="1"/>
</dbReference>
<dbReference type="InterPro" id="IPR009081">
    <property type="entry name" value="PP-bd_ACP"/>
</dbReference>
<keyword evidence="5" id="KW-0963">Cytoplasm</keyword>
<evidence type="ECO:0000313" key="16">
    <source>
        <dbReference type="Proteomes" id="UP000583266"/>
    </source>
</evidence>
<dbReference type="Pfam" id="PF00501">
    <property type="entry name" value="AMP-binding"/>
    <property type="match status" value="3"/>
</dbReference>
<dbReference type="SUPFAM" id="SSF53901">
    <property type="entry name" value="Thiolase-like"/>
    <property type="match status" value="1"/>
</dbReference>
<dbReference type="PROSITE" id="PS50075">
    <property type="entry name" value="CARRIER"/>
    <property type="match status" value="4"/>
</dbReference>
<reference evidence="15 16" key="1">
    <citation type="submission" date="2020-04" db="EMBL/GenBank/DDBJ databases">
        <title>Chitinophaga sp. G-6-1-13 sp. nov., isolated from soil.</title>
        <authorList>
            <person name="Dahal R.H."/>
            <person name="Chaudhary D.K."/>
        </authorList>
    </citation>
    <scope>NUCLEOTIDE SEQUENCE [LARGE SCALE GENOMIC DNA]</scope>
    <source>
        <strain evidence="15 16">G-6-1-13</strain>
    </source>
</reference>
<dbReference type="Gene3D" id="3.30.300.30">
    <property type="match status" value="4"/>
</dbReference>
<keyword evidence="8" id="KW-0677">Repeat</keyword>
<dbReference type="GO" id="GO:0043041">
    <property type="term" value="P:amino acid activation for nonribosomal peptide biosynthetic process"/>
    <property type="evidence" value="ECO:0007669"/>
    <property type="project" value="TreeGrafter"/>
</dbReference>
<comment type="similarity">
    <text evidence="11">In the C-terminal section; belongs to the NRP synthetase family.</text>
</comment>
<dbReference type="Pfam" id="PF00202">
    <property type="entry name" value="Aminotran_3"/>
    <property type="match status" value="1"/>
</dbReference>
<dbReference type="InterPro" id="IPR016035">
    <property type="entry name" value="Acyl_Trfase/lysoPLipase"/>
</dbReference>
<dbReference type="GO" id="GO:0031177">
    <property type="term" value="F:phosphopantetheine binding"/>
    <property type="evidence" value="ECO:0007669"/>
    <property type="project" value="InterPro"/>
</dbReference>
<sequence>MRKELSAKTLSELLIHQKDQRDKGVSFIVAANRTHFLSYHQLYQDALQLLGYLQHKGLKPGDELVLQLEDSQQFIQYFWACILGGIIPVPVSVTHYSENARKLYKIRAYLKNPYIITTPAHYEKLCKQDYSDGAADNTFYDQVLFLEENKGNLPAGIPADVTRDDIAFLQFSSGSTGNPKGVEIRHRNLIANTSAVLEAYECTDDDIFLSWMPLTHDLGLIGYHLNPLAAGVQQYIMPTDLFIRHPLLWLQKASDYRVTITCSPNFGYKYYLNHFTEEKGEGLDLSSVRIILNGAEPISASLARVFNERMAKYKLDPMAMRAVYGLAEATLEITFPKADVPFQSVFVKRDALTIGKSITGQSLVKKPEADTLEVVAVGTLIGDFQLRIVNEKGTTLPSGYAGVIWVKSECVANRYYNNDAASKSTFKDGWLNTGDTGFVLDDVLYIMGRVKDIIFVNGGNVYPHDIEHTLETLDEIDTGKVVACGIPDETNGSESIVVFVVHKMSAEKFLPMISLVKRTVAARLGLEVKQVLPVRKIFKTTSGKVRRHLFVEEYIKGAYKEAIEEIAAAEKAAAPAEPIVAQPAATATPVNAHTLSLLKEWLEAWLKQHLHTTPTEMAAQRTFAEYGLTSILAVQLAADLEVFLHMPVENTVVFNYPTVQSLATHFAGITLPLPESKNTQPETELTGNQLAVVGIGCRFPGNVSSPEAMWALLKSSRNAVGTVPDNRWDISAYFDKQEDAPGKMYTRHGGFIEQVDQFDPLFFGISPKEAAAMDPQQRLLLEVCWEALEHAGIAPSSLRGTDSGIFVGMSTDDYQQVIRDNSDVTYYEDVFTGLGIERSIAAGRIAYLLDFHGPALQLDTACSSSLLSVYQAAQSLLRKECSLALAGGVNLMLSPDTTIKLCRMKALSPTGQCKTFDDNADGYVRGEGAGVVVLKRLEDALAAGDNILAVIKGGAVNHDGQSNGLTAPNGIAQQQLIEKALSNAAVDADSIQYIETHGTGTRLGDPVEVLALNAVYGRSRKKEAPLLMGALKSNIGHLEAAAGIAGFIKTVLSLQHRQIPASLHFNTPNRFIPWKDMAVKVADILMPWPSAAVPRRAAVSAFGLSGTNVHMILEEALAVTAPEEKPLPAYPLLLSAKTPAALQAMVSGYMADLPQSKDSIGAIARSMATGRDAYPYRIAWQAVSREDAAGQLQAYVAGRGEHSVHAGDTLRSPGKIAWLFTGQGAQYWNMGRELYDSNDVFKRVIDDCDAFLAKTWPFSLTDLLYKKNKEEANSLLRQTVFTQPALFAIECALAEVWKSWGVTPDVVLGHSAGEYAAAYAAGVFSLYDGLALITARAALMNAVTEEGSMAVVFATAVKVAAAIQAYGNELSIAAINGPELTVISGKTAALRAVTQSLKQSGVGSREMQVSHAFHSPLMEPVLKEFHKIASGVHYHLPVIPLVSNVTGVLAGKEVTDAAYWGKHILWPVLFSQSIQTIKETGEFNLMELGPQPTLLSMAQLTLKYEEHRLLPVMREGRSSWTTMLNALMTLYVKGININWQAFYAASAPHKATLPTYPFQRERYWIEKKTRQPKESLSTVEEITIPKNMPMSHKNHLLPNSAGYIADYLAENLRRLLKMSPSQELNVHVPFLSQGADSLIMASLVRKIENEYGLSFSMRLIFEELTSIQLMAEYIAEHATVFVTADSAPVAAALVPEAAAAVAPLPSAPPPPSPSPLPAPVFTPPVQIPGGYNVIQDTVQLMQQQLSVIAQQFQWMSQGMQPAIAHSNGNGHATNGHAVAPPSLNGGSTVQPPAQANTAAAAPKKGMSIFPKIETKPGQKFPPEQQAYLDAFIEKYTTKTQTSKALTEKYRPVLADNRVSAGFRFATKEMVYPIVAASSLGSKMTDVDGNEYVDLTMGFGVNLLGHRPEIVTAAIHKQLEKGYQLGPQTYLAGEVATRISALTGMDRVSFHNSGTEAVMSAMRLARTTSGKKKIAIFLGSYHGYFDGTLAMVEDIEHDHNGVPIAPGVIPNMVADVLVFDYLNPNVVEQIRAHAHELAAVLVEPIQSRRPGYQPKALLQELRAMTEQEKIILIFDEMITGFRIHPGGVQAYFGIRADMVTYGKIAGGGMPIGIIAGKDWCMQAFDGGLWNYKDDSYPKAETTFLAGTFCKHPLSMVASLAVLGELERQGPALQEKLNARTSRLISNITKLLDDNQVPIKVNHFGSLFYFSISGNMDLFFYHLLEKGVYIWEGKTCFLSAAHTDEDVDFVEKCFRDTITELQQAGFLPKVTPAKKNTAPVAAALLNVLPTVIEKQERPAHIPLSFSQERLWFIDQLEGSVQYNLPAISRLKGRLDKSALAYALQHIVDRHEILRTNIDQEEGHAYQRIQESVNWQLEEVEDPLYQHNAAALQTYIAGLVNTPFKLSEGNMLKAYLIRVSDDEHVLVLVIHHIVFDDSSAHIFFQELIEIYNARLAGRQPELPALKIQYADYALWQRRFLQGPLVTQKLAYWKKKLEGVTLLQLPTDFERPVVRSTRGAVIYTQLDKELSAQVKQLGRQQGVTLFTTLLTALKVLMCRYSGQEDICIGCATAGRAQVELEPLLGFFVNTLALRSNLSGNPSFAAALKEVQNTLFDAHDNQEVPFEKVVMEVMGERDIRKNPLFQVMFTLQNIPLMSELRLGEAAMTPEPVIRSTSLFDIFWTVEERPDGIALEVEYCIDLFQETTIRRMIQHYMALLEAAVQSPVTAIGELKMLSAEETHQLLVTFNDNVVPYPVNKTITALFEEQVANAPDAIALSFGEQQLTYRELEEQSNRVAHYLRKQGVKEGVMVPLCMERSIHLIVSILGILKAGGAYVPVDPAYPKDRIAYMLHDTASKLVLTTTDQQALLAAEAEHATLIFVDNILDLLAAMPAHPLGVKTDPDSLAYVIYTSGSTGRPKGAMVIHRNVTSLARGGNFVELSAADTLLSTGSPSFDATTIEYWGMLLNGGQLVLCPEKRLLDNQLLKQEIRQRGITKMWFTASWFNQLVDDDISIFEGLTAVMAGGEKLSEEHIRKFRAAYPATQIINGYGPTENTTFSLTWNIAAVVPGKSIPIGRPLANRAAYVLDSAMQLLPVGTPGELYVGGDGVSRGYLNQPELTAEKFVTDPFSEQRGARLYRTGDRARWLPDGTVEYLGRMDDQIKMRGYRIEPGEIERALNNLEAVAASCVVVKEQQAAEKKLVSYYVPDQQAVLRTEQELYLQQVATWKELYETAYSKADEVKDLDEEFNITGWNDSFTGEAIPAQNMRHWLEDITSVVLSTNPRNVLEIGCGTGLIYFQLAGHIEKYIGTDFSQVSTRQLQQHINKGLRRYPETTLKICAAHEVTLEEGTTIDTVILNSIVQYFPGAQYMSDVLDNAISLLNGKGHIVIGDVRDLRLLPSFKRRLQLDKLQSKTSLREFEWNVDQEVWKEEELCFSPAYFFQLQSLYPEITHVEIQWKQGDYINELTLYRYTVVLHLDIEKPVLQPQWLAWEEIADKNSVLSRLSAGQPRIALQHVPNPRLWKERLLEQALSDRSVNQVGDLADYILTPDNDTKVVNEILAAAKAAGYQCRFLLNEDPFKVNLLLEQVPFNGFVEPSYSKSAGYTDGVKTNIPLFPDICEVLEKDIRVQLQQRLPEYMVPFAFVAMQLLPLTSNGKVDRRFLTEWEFIQRKRILHYQAPVTATEQQLADIWQRLLGLERIGTQDNFFELGGHSLLATRAVSAIRKEMEAELTVKDFFLHPTIASLATYLQLQHKGLLLPALFAAERPAQIPLSFSQERLWFIDQLEGSVSYHMPVVLRLKGALDNAALDHAIGQIVHRHESLRTIIKQTQGKPYQQVLDKDQWQLTEVEDAIFSEDAIALQEYITSLVYKPFDLANDFMLRAHLLRVSAEEHVLVLVMHHISSDGWSVSILVDELIALYRAYSTGSAAHLPALDIQYPDYAIWQRTHLEGAALKKRLVYWQEKLSGVDVLQLPTDYSRPPVQSTRGAISRFRLDKELRDQLQVLSQQQGTTLFMTLLTAFKVLLYRYSGQDDICVGTTIAGRTQQEAEGLIGFFVNTLPLRSNLGDDPTFITLLQQVKETTLDAYDHQDAPFEKIVELVEKNRDMSRTALFQVMFELFNMPDAPDLKLGELHITQEEVPHTVTLFDLSCCMQEDTDGLSGYIEYCVDLFTEDSIQRLVKHFEQLLQFIVQLPAAHIGSIPMLRQEEEQQLLVDFNNTTVAFPQDKTFIDLFVSQAAITPGAPAVMAGDTVVSYKALDERSNQLAHYLMGEGITGNSLVPVCLERSADMIVAILGILKAGAAYVPIDPEYPAARITYILDDCNASLIVSSNYGSEKLSDITVLNTFLMDGDAATLDAQPVTPLFTAPAPNDLAYIIYTSGSTGKPKGVMVEHAGMLNHLFAKVNDLKMDADTIMAYTASYTFDISVWQMFSALLSGGRTVVYTDAQIHHPAGLLRRLSSDGITVLELVPSYLATILMEDSEVPLDSLQYLLVTGEPVSQALLTKWFNHATYGSIPVVNAYGPTEASDDITHHFMYAAPDRNNVPLGKPIQNLRIYILDTARQLCPVGVAGEICVSGIGVSRGYLNDPEKTAAKFIKDPFHADGTIRMYCTGDLGRWLPDGSIEMLGRIDEQVKIRGYRIELGEIENVLQQFHSVKSAVVLSKGDDTASGGPKRLVGYIVTGDDYSRDALVTYLKERLPEYMVPEQLVTLDRLPLTPNGKVDKKALPEADIQVLLTQYEAPGNEIEETLEDICKKLLETDRVGTNDNLFGLGMHSLLVMRLSAAVQEKFGLHISVRTFFKLTTIKTLAAYIKISQAAVSETSEGLQEMRL</sequence>
<dbReference type="FunFam" id="3.40.50.980:FF:000001">
    <property type="entry name" value="Non-ribosomal peptide synthetase"/>
    <property type="match status" value="2"/>
</dbReference>
<dbReference type="InterPro" id="IPR001227">
    <property type="entry name" value="Ac_transferase_dom_sf"/>
</dbReference>
<dbReference type="InterPro" id="IPR025110">
    <property type="entry name" value="AMP-bd_C"/>
</dbReference>
<dbReference type="Pfam" id="PF16197">
    <property type="entry name" value="KAsynt_C_assoc"/>
    <property type="match status" value="1"/>
</dbReference>
<dbReference type="Gene3D" id="3.40.640.10">
    <property type="entry name" value="Type I PLP-dependent aspartate aminotransferase-like (Major domain)"/>
    <property type="match status" value="1"/>
</dbReference>
<dbReference type="Gene3D" id="3.90.1150.10">
    <property type="entry name" value="Aspartate Aminotransferase, domain 1"/>
    <property type="match status" value="1"/>
</dbReference>
<dbReference type="Gene3D" id="3.40.50.150">
    <property type="entry name" value="Vaccinia Virus protein VP39"/>
    <property type="match status" value="1"/>
</dbReference>
<evidence type="ECO:0000259" key="14">
    <source>
        <dbReference type="PROSITE" id="PS52004"/>
    </source>
</evidence>
<dbReference type="GO" id="GO:0005829">
    <property type="term" value="C:cytosol"/>
    <property type="evidence" value="ECO:0007669"/>
    <property type="project" value="TreeGrafter"/>
</dbReference>
<feature type="domain" description="Carrier" evidence="13">
    <location>
        <begin position="1602"/>
        <end position="1678"/>
    </location>
</feature>
<dbReference type="InterPro" id="IPR020841">
    <property type="entry name" value="PKS_Beta-ketoAc_synthase_dom"/>
</dbReference>
<feature type="domain" description="Carrier" evidence="13">
    <location>
        <begin position="4733"/>
        <end position="4808"/>
    </location>
</feature>
<dbReference type="GO" id="GO:0008483">
    <property type="term" value="F:transaminase activity"/>
    <property type="evidence" value="ECO:0007669"/>
    <property type="project" value="InterPro"/>
</dbReference>
<dbReference type="SMART" id="SM01294">
    <property type="entry name" value="PKS_PP_betabranch"/>
    <property type="match status" value="1"/>
</dbReference>
<dbReference type="FunFam" id="1.10.1200.10:FF:000005">
    <property type="entry name" value="Nonribosomal peptide synthetase 1"/>
    <property type="match status" value="1"/>
</dbReference>
<dbReference type="PANTHER" id="PTHR45527:SF1">
    <property type="entry name" value="FATTY ACID SYNTHASE"/>
    <property type="match status" value="1"/>
</dbReference>
<proteinExistence type="inferred from homology"/>
<evidence type="ECO:0000256" key="5">
    <source>
        <dbReference type="ARBA" id="ARBA00022490"/>
    </source>
</evidence>